<accession>A0A9X0CV17</accession>
<dbReference type="SMART" id="SM00386">
    <property type="entry name" value="HAT"/>
    <property type="match status" value="6"/>
</dbReference>
<evidence type="ECO:0000256" key="7">
    <source>
        <dbReference type="ARBA" id="ARBA00038019"/>
    </source>
</evidence>
<evidence type="ECO:0000313" key="11">
    <source>
        <dbReference type="EMBL" id="KAJ7374429.1"/>
    </source>
</evidence>
<evidence type="ECO:0000256" key="3">
    <source>
        <dbReference type="ARBA" id="ARBA00022664"/>
    </source>
</evidence>
<dbReference type="FunFam" id="1.25.40.10:FF:000091">
    <property type="entry name" value="Pre-mRNA-processing factor 39"/>
    <property type="match status" value="1"/>
</dbReference>
<gene>
    <name evidence="11" type="primary">PRPF39</name>
    <name evidence="11" type="ORF">OS493_007535</name>
</gene>
<evidence type="ECO:0000256" key="2">
    <source>
        <dbReference type="ARBA" id="ARBA00004123"/>
    </source>
</evidence>
<dbReference type="Proteomes" id="UP001163046">
    <property type="component" value="Unassembled WGS sequence"/>
</dbReference>
<feature type="compositionally biased region" description="Basic and acidic residues" evidence="10">
    <location>
        <begin position="676"/>
        <end position="694"/>
    </location>
</feature>
<evidence type="ECO:0000256" key="4">
    <source>
        <dbReference type="ARBA" id="ARBA00022737"/>
    </source>
</evidence>
<dbReference type="Pfam" id="PF23241">
    <property type="entry name" value="HAT_PRP39_C"/>
    <property type="match status" value="1"/>
</dbReference>
<sequence length="779" mass="86918">MVCSETGTQAPPVRAAAKSKEKMAAVEDGVAVEAESNEYLSHPEGAKEGSIKTAESVIDTEMTETKENGAITESHAAITESDADITESHADSTACSTDAPAVEEEEATSASGEELVNEQELKYWKAVKENPADFTSWTYLLQFVEQENKLSSARQAFDAFFKRYPYCYGYWKKYADMERKNDNIERAKEVFEGAIGAIPLSVDLWVHYLNFASQSTKGQIDGPEVMRSLFERAVSTAGEEFRADKLWDAYIEWEKSQGQLQRVTALYDRVFKVPTQNYSQHFEKFKQHINSNPIAAVLCTEELLKLRAEVAAAPPGLTSAEAEPLISVASPSAHPPGVDEDADTDEVAPGTENLVAPGAESSVTSQDDAETVAIREKVIAARQKVYTALEDEVRKRWMFEEAIKRPYFHVKPLERVQLKNWREYLDFELSNGDHKRVVILFERCVIACALYEDFWQRFATYMEVHSVEECRHVYERACTIHLPRKPSIQLAWAAFEEQQGNAAKASEVLAELDKGVPGIIMVKLKRINLERRRGNLEGTSALYEEAMNETSDQELATFFAIRYSRFLAKVVGDVDKARVMLKGALEKDKDNKRLYLQLLDMALGAYPVSEEKVEELFDLVKDSELNDEVKQGFSQRRIEFLEDFSADVTKIMLAQENHAKLYKGKSVLIPLSGRKRSQDGDSSDIKSKVPKSEEVAADSSQHVTSAALTGAEAYDPSYSSAAAYTAAAAASAYSYSTPLQSQWAAYSAAAAPSNAYNSYSQWYQQYGAAYGHPHQTATQ</sequence>
<dbReference type="GO" id="GO:0030627">
    <property type="term" value="F:pre-mRNA 5'-splice site binding"/>
    <property type="evidence" value="ECO:0007669"/>
    <property type="project" value="TreeGrafter"/>
</dbReference>
<feature type="region of interest" description="Disordered" evidence="10">
    <location>
        <begin position="673"/>
        <end position="701"/>
    </location>
</feature>
<dbReference type="AlphaFoldDB" id="A0A9X0CV17"/>
<reference evidence="11" key="1">
    <citation type="submission" date="2023-01" db="EMBL/GenBank/DDBJ databases">
        <title>Genome assembly of the deep-sea coral Lophelia pertusa.</title>
        <authorList>
            <person name="Herrera S."/>
            <person name="Cordes E."/>
        </authorList>
    </citation>
    <scope>NUCLEOTIDE SEQUENCE</scope>
    <source>
        <strain evidence="11">USNM1676648</strain>
        <tissue evidence="11">Polyp</tissue>
    </source>
</reference>
<dbReference type="PANTHER" id="PTHR17204:SF5">
    <property type="entry name" value="PRE-MRNA-PROCESSING FACTOR 39"/>
    <property type="match status" value="1"/>
</dbReference>
<keyword evidence="5" id="KW-0508">mRNA splicing</keyword>
<name>A0A9X0CV17_9CNID</name>
<dbReference type="OrthoDB" id="10265668at2759"/>
<protein>
    <recommendedName>
        <fullName evidence="8">Pre-mRNA-processing factor 39</fullName>
    </recommendedName>
    <alternativeName>
        <fullName evidence="9">PRP39 homolog</fullName>
    </alternativeName>
</protein>
<keyword evidence="4" id="KW-0677">Repeat</keyword>
<dbReference type="SUPFAM" id="SSF48452">
    <property type="entry name" value="TPR-like"/>
    <property type="match status" value="2"/>
</dbReference>
<keyword evidence="3" id="KW-0507">mRNA processing</keyword>
<organism evidence="11 12">
    <name type="scientific">Desmophyllum pertusum</name>
    <dbReference type="NCBI Taxonomy" id="174260"/>
    <lineage>
        <taxon>Eukaryota</taxon>
        <taxon>Metazoa</taxon>
        <taxon>Cnidaria</taxon>
        <taxon>Anthozoa</taxon>
        <taxon>Hexacorallia</taxon>
        <taxon>Scleractinia</taxon>
        <taxon>Caryophylliina</taxon>
        <taxon>Caryophylliidae</taxon>
        <taxon>Desmophyllum</taxon>
    </lineage>
</organism>
<dbReference type="Gene3D" id="1.25.40.10">
    <property type="entry name" value="Tetratricopeptide repeat domain"/>
    <property type="match status" value="2"/>
</dbReference>
<comment type="caution">
    <text evidence="11">The sequence shown here is derived from an EMBL/GenBank/DDBJ whole genome shotgun (WGS) entry which is preliminary data.</text>
</comment>
<feature type="region of interest" description="Disordered" evidence="10">
    <location>
        <begin position="82"/>
        <end position="114"/>
    </location>
</feature>
<dbReference type="GO" id="GO:0071004">
    <property type="term" value="C:U2-type prespliceosome"/>
    <property type="evidence" value="ECO:0007669"/>
    <property type="project" value="TreeGrafter"/>
</dbReference>
<dbReference type="GO" id="GO:0000395">
    <property type="term" value="P:mRNA 5'-splice site recognition"/>
    <property type="evidence" value="ECO:0007669"/>
    <property type="project" value="TreeGrafter"/>
</dbReference>
<dbReference type="InterPro" id="IPR011990">
    <property type="entry name" value="TPR-like_helical_dom_sf"/>
</dbReference>
<proteinExistence type="inferred from homology"/>
<dbReference type="EMBL" id="MU826828">
    <property type="protein sequence ID" value="KAJ7374429.1"/>
    <property type="molecule type" value="Genomic_DNA"/>
</dbReference>
<evidence type="ECO:0000256" key="9">
    <source>
        <dbReference type="ARBA" id="ARBA00080852"/>
    </source>
</evidence>
<evidence type="ECO:0000256" key="6">
    <source>
        <dbReference type="ARBA" id="ARBA00023242"/>
    </source>
</evidence>
<feature type="region of interest" description="Disordered" evidence="10">
    <location>
        <begin position="329"/>
        <end position="367"/>
    </location>
</feature>
<dbReference type="PANTHER" id="PTHR17204">
    <property type="entry name" value="PRE-MRNA PROCESSING PROTEIN PRP39-RELATED"/>
    <property type="match status" value="1"/>
</dbReference>
<dbReference type="InterPro" id="IPR003107">
    <property type="entry name" value="HAT"/>
</dbReference>
<keyword evidence="6" id="KW-0539">Nucleus</keyword>
<evidence type="ECO:0000256" key="1">
    <source>
        <dbReference type="ARBA" id="ARBA00003777"/>
    </source>
</evidence>
<comment type="subcellular location">
    <subcellularLocation>
        <location evidence="2">Nucleus</location>
    </subcellularLocation>
</comment>
<evidence type="ECO:0000256" key="10">
    <source>
        <dbReference type="SAM" id="MobiDB-lite"/>
    </source>
</evidence>
<evidence type="ECO:0000256" key="5">
    <source>
        <dbReference type="ARBA" id="ARBA00023187"/>
    </source>
</evidence>
<dbReference type="InterPro" id="IPR059164">
    <property type="entry name" value="HAT_PRP39_C"/>
</dbReference>
<dbReference type="GO" id="GO:0000243">
    <property type="term" value="C:commitment complex"/>
    <property type="evidence" value="ECO:0007669"/>
    <property type="project" value="TreeGrafter"/>
</dbReference>
<keyword evidence="12" id="KW-1185">Reference proteome</keyword>
<dbReference type="Pfam" id="PF23240">
    <property type="entry name" value="HAT_PRP39_N"/>
    <property type="match status" value="1"/>
</dbReference>
<feature type="region of interest" description="Disordered" evidence="10">
    <location>
        <begin position="1"/>
        <end position="21"/>
    </location>
</feature>
<evidence type="ECO:0000313" key="12">
    <source>
        <dbReference type="Proteomes" id="UP001163046"/>
    </source>
</evidence>
<evidence type="ECO:0000256" key="8">
    <source>
        <dbReference type="ARBA" id="ARBA00067962"/>
    </source>
</evidence>
<dbReference type="FunFam" id="1.25.40.10:FF:000063">
    <property type="entry name" value="Pre-mRNA processing factor 39"/>
    <property type="match status" value="1"/>
</dbReference>
<comment type="function">
    <text evidence="1">Involved in pre-mRNA splicing.</text>
</comment>
<comment type="similarity">
    <text evidence="7">Belongs to the PRP39 family.</text>
</comment>
<dbReference type="GO" id="GO:0005685">
    <property type="term" value="C:U1 snRNP"/>
    <property type="evidence" value="ECO:0007669"/>
    <property type="project" value="TreeGrafter"/>
</dbReference>